<dbReference type="KEGG" id="dor:Desor_3214"/>
<dbReference type="InterPro" id="IPR008272">
    <property type="entry name" value="HB-CoA_thioesterase_AS"/>
</dbReference>
<dbReference type="EMBL" id="CP003108">
    <property type="protein sequence ID" value="AET68718.1"/>
    <property type="molecule type" value="Genomic_DNA"/>
</dbReference>
<gene>
    <name evidence="3" type="ordered locus">Desor_3214</name>
</gene>
<keyword evidence="2 3" id="KW-0378">Hydrolase</keyword>
<keyword evidence="4" id="KW-1185">Reference proteome</keyword>
<evidence type="ECO:0000313" key="3">
    <source>
        <dbReference type="EMBL" id="AET68718.1"/>
    </source>
</evidence>
<dbReference type="AlphaFoldDB" id="G7W977"/>
<name>G7W977_DESOD</name>
<evidence type="ECO:0000256" key="2">
    <source>
        <dbReference type="ARBA" id="ARBA00022801"/>
    </source>
</evidence>
<dbReference type="PIRSF" id="PIRSF003230">
    <property type="entry name" value="YbgC"/>
    <property type="match status" value="1"/>
</dbReference>
<dbReference type="InterPro" id="IPR050563">
    <property type="entry name" value="4-hydroxybenzoyl-CoA_TE"/>
</dbReference>
<dbReference type="InterPro" id="IPR006684">
    <property type="entry name" value="YbgC/YbaW"/>
</dbReference>
<dbReference type="InterPro" id="IPR029069">
    <property type="entry name" value="HotDog_dom_sf"/>
</dbReference>
<comment type="similarity">
    <text evidence="1">Belongs to the 4-hydroxybenzoyl-CoA thioesterase family.</text>
</comment>
<evidence type="ECO:0000256" key="1">
    <source>
        <dbReference type="ARBA" id="ARBA00005953"/>
    </source>
</evidence>
<reference evidence="4" key="1">
    <citation type="submission" date="2011-11" db="EMBL/GenBank/DDBJ databases">
        <title>Complete sequence of Desulfosporosinus orientis DSM 765.</title>
        <authorList>
            <person name="Lucas S."/>
            <person name="Han J."/>
            <person name="Lapidus A."/>
            <person name="Cheng J.-F."/>
            <person name="Goodwin L."/>
            <person name="Pitluck S."/>
            <person name="Peters L."/>
            <person name="Ovchinnikova G."/>
            <person name="Teshima H."/>
            <person name="Detter J.C."/>
            <person name="Han C."/>
            <person name="Tapia R."/>
            <person name="Land M."/>
            <person name="Hauser L."/>
            <person name="Kyrpides N."/>
            <person name="Ivanova N."/>
            <person name="Pagani I."/>
            <person name="Pester M."/>
            <person name="Spring S."/>
            <person name="Ollivier B."/>
            <person name="Rattei T."/>
            <person name="Klenk H.-P."/>
            <person name="Wagner M."/>
            <person name="Loy A."/>
            <person name="Woyke T."/>
        </authorList>
    </citation>
    <scope>NUCLEOTIDE SEQUENCE [LARGE SCALE GENOMIC DNA]</scope>
    <source>
        <strain evidence="4">ATCC 19365 / DSM 765 / NCIMB 8382 / VKM B-1628</strain>
    </source>
</reference>
<reference evidence="3 4" key="2">
    <citation type="journal article" date="2012" name="J. Bacteriol.">
        <title>Complete genome sequences of Desulfosporosinus orientis DSM765T, Desulfosporosinus youngiae DSM17734T, Desulfosporosinus meridiei DSM13257T, and Desulfosporosinus acidiphilus DSM22704T.</title>
        <authorList>
            <person name="Pester M."/>
            <person name="Brambilla E."/>
            <person name="Alazard D."/>
            <person name="Rattei T."/>
            <person name="Weinmaier T."/>
            <person name="Han J."/>
            <person name="Lucas S."/>
            <person name="Lapidus A."/>
            <person name="Cheng J.F."/>
            <person name="Goodwin L."/>
            <person name="Pitluck S."/>
            <person name="Peters L."/>
            <person name="Ovchinnikova G."/>
            <person name="Teshima H."/>
            <person name="Detter J.C."/>
            <person name="Han C.S."/>
            <person name="Tapia R."/>
            <person name="Land M.L."/>
            <person name="Hauser L."/>
            <person name="Kyrpides N.C."/>
            <person name="Ivanova N.N."/>
            <person name="Pagani I."/>
            <person name="Huntmann M."/>
            <person name="Wei C.L."/>
            <person name="Davenport K.W."/>
            <person name="Daligault H."/>
            <person name="Chain P.S."/>
            <person name="Chen A."/>
            <person name="Mavromatis K."/>
            <person name="Markowitz V."/>
            <person name="Szeto E."/>
            <person name="Mikhailova N."/>
            <person name="Pati A."/>
            <person name="Wagner M."/>
            <person name="Woyke T."/>
            <person name="Ollivier B."/>
            <person name="Klenk H.P."/>
            <person name="Spring S."/>
            <person name="Loy A."/>
        </authorList>
    </citation>
    <scope>NUCLEOTIDE SEQUENCE [LARGE SCALE GENOMIC DNA]</scope>
    <source>
        <strain evidence="4">ATCC 19365 / DSM 765 / NCIMB 8382 / VKM B-1628</strain>
    </source>
</reference>
<dbReference type="Pfam" id="PF13279">
    <property type="entry name" value="4HBT_2"/>
    <property type="match status" value="1"/>
</dbReference>
<dbReference type="GO" id="GO:0047617">
    <property type="term" value="F:fatty acyl-CoA hydrolase activity"/>
    <property type="evidence" value="ECO:0007669"/>
    <property type="project" value="TreeGrafter"/>
</dbReference>
<dbReference type="PANTHER" id="PTHR31793:SF27">
    <property type="entry name" value="NOVEL THIOESTERASE SUPERFAMILY DOMAIN AND SAPOSIN A-TYPE DOMAIN CONTAINING PROTEIN (0610012H03RIK)"/>
    <property type="match status" value="1"/>
</dbReference>
<dbReference type="CDD" id="cd00586">
    <property type="entry name" value="4HBT"/>
    <property type="match status" value="1"/>
</dbReference>
<protein>
    <submittedName>
        <fullName evidence="3">Acyl-CoA thioester hydrolase, YbgC/YbaW family</fullName>
    </submittedName>
</protein>
<dbReference type="RefSeq" id="WP_014185526.1">
    <property type="nucleotide sequence ID" value="NC_016584.1"/>
</dbReference>
<dbReference type="PROSITE" id="PS01328">
    <property type="entry name" value="4HBCOA_THIOESTERASE"/>
    <property type="match status" value="1"/>
</dbReference>
<dbReference type="NCBIfam" id="TIGR00051">
    <property type="entry name" value="YbgC/FadM family acyl-CoA thioesterase"/>
    <property type="match status" value="1"/>
</dbReference>
<proteinExistence type="inferred from homology"/>
<sequence>MGLSAKTNLRVRYAETDKMGIVYHANYIVWFEVGRSALFRELNLPYTEFEKQGLGLAVIDANCRYRKPAQYDDEITIVTEIISMSARSITFSYRIIREKTLLAEGKTVHVFVNKEGKLTNVKSYEIWQDLQPIIEQQGHLQKNL</sequence>
<dbReference type="HOGENOM" id="CLU_101141_3_2_9"/>
<accession>G7W977</accession>
<dbReference type="PANTHER" id="PTHR31793">
    <property type="entry name" value="4-HYDROXYBENZOYL-COA THIOESTERASE FAMILY MEMBER"/>
    <property type="match status" value="1"/>
</dbReference>
<dbReference type="STRING" id="768706.Desor_3214"/>
<dbReference type="Proteomes" id="UP000006346">
    <property type="component" value="Chromosome"/>
</dbReference>
<dbReference type="SUPFAM" id="SSF54637">
    <property type="entry name" value="Thioesterase/thiol ester dehydrase-isomerase"/>
    <property type="match status" value="1"/>
</dbReference>
<organism evidence="3 4">
    <name type="scientific">Desulfosporosinus orientis (strain ATCC 19365 / DSM 765 / NCIMB 8382 / VKM B-1628 / Singapore I)</name>
    <name type="common">Desulfotomaculum orientis</name>
    <dbReference type="NCBI Taxonomy" id="768706"/>
    <lineage>
        <taxon>Bacteria</taxon>
        <taxon>Bacillati</taxon>
        <taxon>Bacillota</taxon>
        <taxon>Clostridia</taxon>
        <taxon>Eubacteriales</taxon>
        <taxon>Desulfitobacteriaceae</taxon>
        <taxon>Desulfosporosinus</taxon>
    </lineage>
</organism>
<dbReference type="OrthoDB" id="9800856at2"/>
<dbReference type="PATRIC" id="fig|768706.3.peg.3241"/>
<dbReference type="eggNOG" id="COG0824">
    <property type="taxonomic scope" value="Bacteria"/>
</dbReference>
<dbReference type="Gene3D" id="3.10.129.10">
    <property type="entry name" value="Hotdog Thioesterase"/>
    <property type="match status" value="1"/>
</dbReference>
<evidence type="ECO:0000313" key="4">
    <source>
        <dbReference type="Proteomes" id="UP000006346"/>
    </source>
</evidence>